<accession>A0AAD8Q5B2</accession>
<dbReference type="Proteomes" id="UP001230504">
    <property type="component" value="Unassembled WGS sequence"/>
</dbReference>
<gene>
    <name evidence="3" type="ORF">LY79DRAFT_80819</name>
</gene>
<evidence type="ECO:0000313" key="3">
    <source>
        <dbReference type="EMBL" id="KAK1596137.1"/>
    </source>
</evidence>
<evidence type="ECO:0000256" key="1">
    <source>
        <dbReference type="SAM" id="MobiDB-lite"/>
    </source>
</evidence>
<feature type="region of interest" description="Disordered" evidence="1">
    <location>
        <begin position="75"/>
        <end position="113"/>
    </location>
</feature>
<name>A0AAD8Q5B2_9PEZI</name>
<sequence>MSVSREIGAMLLAFPPLAWSQAGQTLARPPPASPPRLIPIPITTTWSVPGALGARKKEEKKKPLPVTEYKLRTFTQTYKRGPGARSSLAKHHGPAVGDANRHIRGSTRRAHLE</sequence>
<feature type="signal peptide" evidence="2">
    <location>
        <begin position="1"/>
        <end position="20"/>
    </location>
</feature>
<keyword evidence="2" id="KW-0732">Signal</keyword>
<protein>
    <submittedName>
        <fullName evidence="3">Uncharacterized protein</fullName>
    </submittedName>
</protein>
<keyword evidence="4" id="KW-1185">Reference proteome</keyword>
<comment type="caution">
    <text evidence="3">The sequence shown here is derived from an EMBL/GenBank/DDBJ whole genome shotgun (WGS) entry which is preliminary data.</text>
</comment>
<feature type="chain" id="PRO_5042212769" evidence="2">
    <location>
        <begin position="21"/>
        <end position="113"/>
    </location>
</feature>
<feature type="compositionally biased region" description="Basic residues" evidence="1">
    <location>
        <begin position="102"/>
        <end position="113"/>
    </location>
</feature>
<evidence type="ECO:0000313" key="4">
    <source>
        <dbReference type="Proteomes" id="UP001230504"/>
    </source>
</evidence>
<dbReference type="AlphaFoldDB" id="A0AAD8Q5B2"/>
<reference evidence="3" key="1">
    <citation type="submission" date="2021-06" db="EMBL/GenBank/DDBJ databases">
        <title>Comparative genomics, transcriptomics and evolutionary studies reveal genomic signatures of adaptation to plant cell wall in hemibiotrophic fungi.</title>
        <authorList>
            <consortium name="DOE Joint Genome Institute"/>
            <person name="Baroncelli R."/>
            <person name="Diaz J.F."/>
            <person name="Benocci T."/>
            <person name="Peng M."/>
            <person name="Battaglia E."/>
            <person name="Haridas S."/>
            <person name="Andreopoulos W."/>
            <person name="Labutti K."/>
            <person name="Pangilinan J."/>
            <person name="Floch G.L."/>
            <person name="Makela M.R."/>
            <person name="Henrissat B."/>
            <person name="Grigoriev I.V."/>
            <person name="Crouch J.A."/>
            <person name="De Vries R.P."/>
            <person name="Sukno S.A."/>
            <person name="Thon M.R."/>
        </authorList>
    </citation>
    <scope>NUCLEOTIDE SEQUENCE</scope>
    <source>
        <strain evidence="3">CBS 125086</strain>
    </source>
</reference>
<proteinExistence type="predicted"/>
<dbReference type="EMBL" id="JAHLJV010000013">
    <property type="protein sequence ID" value="KAK1596137.1"/>
    <property type="molecule type" value="Genomic_DNA"/>
</dbReference>
<dbReference type="RefSeq" id="XP_060417056.1">
    <property type="nucleotide sequence ID" value="XM_060565135.1"/>
</dbReference>
<evidence type="ECO:0000256" key="2">
    <source>
        <dbReference type="SAM" id="SignalP"/>
    </source>
</evidence>
<dbReference type="GeneID" id="85449375"/>
<organism evidence="3 4">
    <name type="scientific">Colletotrichum navitas</name>
    <dbReference type="NCBI Taxonomy" id="681940"/>
    <lineage>
        <taxon>Eukaryota</taxon>
        <taxon>Fungi</taxon>
        <taxon>Dikarya</taxon>
        <taxon>Ascomycota</taxon>
        <taxon>Pezizomycotina</taxon>
        <taxon>Sordariomycetes</taxon>
        <taxon>Hypocreomycetidae</taxon>
        <taxon>Glomerellales</taxon>
        <taxon>Glomerellaceae</taxon>
        <taxon>Colletotrichum</taxon>
        <taxon>Colletotrichum graminicola species complex</taxon>
    </lineage>
</organism>